<feature type="transmembrane region" description="Helical" evidence="2">
    <location>
        <begin position="409"/>
        <end position="427"/>
    </location>
</feature>
<dbReference type="Gene3D" id="3.40.50.300">
    <property type="entry name" value="P-loop containing nucleotide triphosphate hydrolases"/>
    <property type="match status" value="1"/>
</dbReference>
<keyword evidence="6" id="KW-1185">Reference proteome</keyword>
<evidence type="ECO:0000313" key="6">
    <source>
        <dbReference type="Proteomes" id="UP000644441"/>
    </source>
</evidence>
<feature type="transmembrane region" description="Helical" evidence="2">
    <location>
        <begin position="363"/>
        <end position="388"/>
    </location>
</feature>
<feature type="signal peptide" evidence="3">
    <location>
        <begin position="1"/>
        <end position="24"/>
    </location>
</feature>
<feature type="transmembrane region" description="Helical" evidence="2">
    <location>
        <begin position="487"/>
        <end position="505"/>
    </location>
</feature>
<evidence type="ECO:0000259" key="4">
    <source>
        <dbReference type="Pfam" id="PF13401"/>
    </source>
</evidence>
<organism evidence="5 6">
    <name type="scientific">Alloalcanivorax venustensis ISO4</name>
    <dbReference type="NCBI Taxonomy" id="1177184"/>
    <lineage>
        <taxon>Bacteria</taxon>
        <taxon>Pseudomonadati</taxon>
        <taxon>Pseudomonadota</taxon>
        <taxon>Gammaproteobacteria</taxon>
        <taxon>Oceanospirillales</taxon>
        <taxon>Alcanivoracaceae</taxon>
        <taxon>Alloalcanivorax</taxon>
    </lineage>
</organism>
<proteinExistence type="predicted"/>
<dbReference type="Proteomes" id="UP000644441">
    <property type="component" value="Unassembled WGS sequence"/>
</dbReference>
<dbReference type="Pfam" id="PF13401">
    <property type="entry name" value="AAA_22"/>
    <property type="match status" value="1"/>
</dbReference>
<evidence type="ECO:0000256" key="1">
    <source>
        <dbReference type="SAM" id="Coils"/>
    </source>
</evidence>
<keyword evidence="3" id="KW-0732">Signal</keyword>
<comment type="caution">
    <text evidence="5">The sequence shown here is derived from an EMBL/GenBank/DDBJ whole genome shotgun (WGS) entry which is preliminary data.</text>
</comment>
<keyword evidence="2" id="KW-0812">Transmembrane</keyword>
<keyword evidence="2" id="KW-1133">Transmembrane helix</keyword>
<feature type="transmembrane region" description="Helical" evidence="2">
    <location>
        <begin position="277"/>
        <end position="300"/>
    </location>
</feature>
<reference evidence="5 6" key="1">
    <citation type="submission" date="2012-09" db="EMBL/GenBank/DDBJ databases">
        <title>Genome Sequence of alkane-degrading Bacterium Alcanivorax venustensis ISO4.</title>
        <authorList>
            <person name="Lai Q."/>
            <person name="Shao Z."/>
        </authorList>
    </citation>
    <scope>NUCLEOTIDE SEQUENCE [LARGE SCALE GENOMIC DNA]</scope>
    <source>
        <strain evidence="5 6">ISO4</strain>
    </source>
</reference>
<gene>
    <name evidence="5" type="ORF">ISO4_00222</name>
</gene>
<accession>A0ABS0ABY0</accession>
<protein>
    <recommendedName>
        <fullName evidence="4">ORC1/DEAH AAA+ ATPase domain-containing protein</fullName>
    </recommendedName>
</protein>
<dbReference type="EMBL" id="ARXR01000001">
    <property type="protein sequence ID" value="MBF5051620.1"/>
    <property type="molecule type" value="Genomic_DNA"/>
</dbReference>
<feature type="chain" id="PRO_5047328137" description="ORC1/DEAH AAA+ ATPase domain-containing protein" evidence="3">
    <location>
        <begin position="25"/>
        <end position="899"/>
    </location>
</feature>
<evidence type="ECO:0000256" key="2">
    <source>
        <dbReference type="SAM" id="Phobius"/>
    </source>
</evidence>
<evidence type="ECO:0000256" key="3">
    <source>
        <dbReference type="SAM" id="SignalP"/>
    </source>
</evidence>
<feature type="transmembrane region" description="Helical" evidence="2">
    <location>
        <begin position="324"/>
        <end position="343"/>
    </location>
</feature>
<dbReference type="InterPro" id="IPR049945">
    <property type="entry name" value="AAA_22"/>
</dbReference>
<keyword evidence="2" id="KW-0472">Membrane</keyword>
<evidence type="ECO:0000313" key="5">
    <source>
        <dbReference type="EMBL" id="MBF5051620.1"/>
    </source>
</evidence>
<sequence>MGFSRRHRFYFVLVALWLTGPALAASDAQCQREQAALNQWREGNERLEAHLEHLDTALAGEPVAPAALTDALGAAPTGTAPPPSRAPAAVVPGCDALAPEYKGVRERTLRLTEQRRAKRLQWFELADEQRRALTTWHELYQNLAGAPAEGGSDDYLRERLAGLIALTPLLRRDPAAAFTALDRLARRPGTPPWLSAAEPAQEMLWRRQSAEAQRQVLALRAALWDQAGGLSLLTGGGGLDAALTVIDLETGLAVDRLYQAFQLTFQEGRLNGEMRRYLPLLSNALALLLGIALFAVLIHFSRRGKGALLSLHARVMEASGGRRWLWNLSRLVAGLAPLLPWLIPWFALDLVEPALQAPSTRLLLWLLPLARLYVVFGLTWLIGEWLVLRVAQGAGTYLNGEQANQAGERARRVAVWLMLPWALFLAVDQLLGGGLLHDFSGLLLGLALYAAIGRLLTQRGEDYLVCLQSILPSRLDPLAARLLSQRLFSWTAPLLLPVALVYFVFRYLDQLLAGADWYLRLKARWFRMRAQSGDEDEKTEDDTQPAREYQQWFDAGLPDDEPAPFIDTGLTDAMEKAIQRWREDKTDENTLLVAGEKGSGKSMAARRLTRALEKNDEGLRVVSVAVPPKTLAPEDVIALVAEALDESLEEGPASLVKNDEQRRPTLLVLDEAQNFFLARIGGLEGWRTLLRLTNARLDNLFWLVLLNNQSWAYLCNVFGREYQFRNVVRVKRWGQSEIRSLILSRHHLSGQTLRYDEVLLSSRGPEAGNVRNAEQRYFSLLWDACRGNPMAALRLWLSSVKVTRRQVLVGLPAKPQGTAVEKAGENLLFVYAAIATHENLSSGEIVAATDLPENVVRYALKAGFDAGFIRQSDDGRYRLVPLWYHTVINHLTRKNLLHE</sequence>
<feature type="domain" description="ORC1/DEAH AAA+ ATPase" evidence="4">
    <location>
        <begin position="587"/>
        <end position="705"/>
    </location>
</feature>
<dbReference type="RefSeq" id="WP_194854861.1">
    <property type="nucleotide sequence ID" value="NZ_ARXR01000001.1"/>
</dbReference>
<name>A0ABS0ABY0_9GAMM</name>
<keyword evidence="1" id="KW-0175">Coiled coil</keyword>
<feature type="coiled-coil region" evidence="1">
    <location>
        <begin position="30"/>
        <end position="57"/>
    </location>
</feature>
<feature type="transmembrane region" description="Helical" evidence="2">
    <location>
        <begin position="439"/>
        <end position="457"/>
    </location>
</feature>
<dbReference type="SUPFAM" id="SSF52540">
    <property type="entry name" value="P-loop containing nucleoside triphosphate hydrolases"/>
    <property type="match status" value="1"/>
</dbReference>
<dbReference type="InterPro" id="IPR027417">
    <property type="entry name" value="P-loop_NTPase"/>
</dbReference>